<name>A0ABU3ABE3_9FLAO</name>
<dbReference type="RefSeq" id="WP_311351281.1">
    <property type="nucleotide sequence ID" value="NZ_JAVRHR010000002.1"/>
</dbReference>
<accession>A0ABU3ABE3</accession>
<sequence>MDTHYKKVLWLAMVLFSVQLVTGQERVSKTVEKSFSFTNAGALQLENKYGNINLSGWDKNEVSIKISIKVNHRKKDNAKDLLKRVNPKFKSSSDNVSVVSEIANKNTGWFADFFNSANPIDSERSHVQIDYEVFLPKKTKLKVTNRFGDVIIDGWSGQLNTIIEHGDLWLGENLSKADIILKFGKLRAKDMDYASLNLKNGKLEMDNSKSLRLNSSGTEINMNSVTSLEIYSNKDDILATEIGTVYGNLKFSTMEISKLTKDIDLSMKIADFRVFKILEPAAEISIEQESSEIRLAVTHFSHHFKATLEQGLVRLPKSFENVNSNMLDKGRKLREIEATYGHEKMGSIVIQGLKGIITLQE</sequence>
<organism evidence="1 2">
    <name type="scientific">Croceitalea rosinachiae</name>
    <dbReference type="NCBI Taxonomy" id="3075596"/>
    <lineage>
        <taxon>Bacteria</taxon>
        <taxon>Pseudomonadati</taxon>
        <taxon>Bacteroidota</taxon>
        <taxon>Flavobacteriia</taxon>
        <taxon>Flavobacteriales</taxon>
        <taxon>Flavobacteriaceae</taxon>
        <taxon>Croceitalea</taxon>
    </lineage>
</organism>
<gene>
    <name evidence="1" type="ORF">RM706_10720</name>
</gene>
<reference evidence="1 2" key="1">
    <citation type="submission" date="2023-09" db="EMBL/GenBank/DDBJ databases">
        <authorList>
            <person name="Rey-Velasco X."/>
        </authorList>
    </citation>
    <scope>NUCLEOTIDE SEQUENCE [LARGE SCALE GENOMIC DNA]</scope>
    <source>
        <strain evidence="1 2">F388</strain>
    </source>
</reference>
<keyword evidence="2" id="KW-1185">Reference proteome</keyword>
<dbReference type="Proteomes" id="UP001255246">
    <property type="component" value="Unassembled WGS sequence"/>
</dbReference>
<evidence type="ECO:0000313" key="1">
    <source>
        <dbReference type="EMBL" id="MDT0607507.1"/>
    </source>
</evidence>
<protein>
    <recommendedName>
        <fullName evidence="3">Adhesin domain-containing protein</fullName>
    </recommendedName>
</protein>
<dbReference type="EMBL" id="JAVRHR010000002">
    <property type="protein sequence ID" value="MDT0607507.1"/>
    <property type="molecule type" value="Genomic_DNA"/>
</dbReference>
<evidence type="ECO:0008006" key="3">
    <source>
        <dbReference type="Google" id="ProtNLM"/>
    </source>
</evidence>
<evidence type="ECO:0000313" key="2">
    <source>
        <dbReference type="Proteomes" id="UP001255246"/>
    </source>
</evidence>
<comment type="caution">
    <text evidence="1">The sequence shown here is derived from an EMBL/GenBank/DDBJ whole genome shotgun (WGS) entry which is preliminary data.</text>
</comment>
<proteinExistence type="predicted"/>